<evidence type="ECO:0000313" key="1">
    <source>
        <dbReference type="EMBL" id="JAI07004.1"/>
    </source>
</evidence>
<organism evidence="1">
    <name type="scientific">Anguilla anguilla</name>
    <name type="common">European freshwater eel</name>
    <name type="synonym">Muraena anguilla</name>
    <dbReference type="NCBI Taxonomy" id="7936"/>
    <lineage>
        <taxon>Eukaryota</taxon>
        <taxon>Metazoa</taxon>
        <taxon>Chordata</taxon>
        <taxon>Craniata</taxon>
        <taxon>Vertebrata</taxon>
        <taxon>Euteleostomi</taxon>
        <taxon>Actinopterygii</taxon>
        <taxon>Neopterygii</taxon>
        <taxon>Teleostei</taxon>
        <taxon>Anguilliformes</taxon>
        <taxon>Anguillidae</taxon>
        <taxon>Anguilla</taxon>
    </lineage>
</organism>
<proteinExistence type="predicted"/>
<protein>
    <submittedName>
        <fullName evidence="1">Uncharacterized protein</fullName>
    </submittedName>
</protein>
<reference evidence="1" key="1">
    <citation type="submission" date="2014-11" db="EMBL/GenBank/DDBJ databases">
        <authorList>
            <person name="Amaro Gonzalez C."/>
        </authorList>
    </citation>
    <scope>NUCLEOTIDE SEQUENCE</scope>
</reference>
<dbReference type="EMBL" id="GBXM01001574">
    <property type="protein sequence ID" value="JAI07004.1"/>
    <property type="molecule type" value="Transcribed_RNA"/>
</dbReference>
<sequence>MRNILQHNFKNYIHPGPLVINE</sequence>
<dbReference type="AlphaFoldDB" id="A0A0E9XZ92"/>
<accession>A0A0E9XZ92</accession>
<name>A0A0E9XZ92_ANGAN</name>
<reference evidence="1" key="2">
    <citation type="journal article" date="2015" name="Fish Shellfish Immunol.">
        <title>Early steps in the European eel (Anguilla anguilla)-Vibrio vulnificus interaction in the gills: Role of the RtxA13 toxin.</title>
        <authorList>
            <person name="Callol A."/>
            <person name="Pajuelo D."/>
            <person name="Ebbesson L."/>
            <person name="Teles M."/>
            <person name="MacKenzie S."/>
            <person name="Amaro C."/>
        </authorList>
    </citation>
    <scope>NUCLEOTIDE SEQUENCE</scope>
</reference>